<feature type="signal peptide" evidence="2">
    <location>
        <begin position="1"/>
        <end position="19"/>
    </location>
</feature>
<keyword evidence="4" id="KW-1185">Reference proteome</keyword>
<dbReference type="EMBL" id="BQXU01000001">
    <property type="protein sequence ID" value="GKT40529.1"/>
    <property type="molecule type" value="Genomic_DNA"/>
</dbReference>
<keyword evidence="2" id="KW-0732">Signal</keyword>
<dbReference type="Proteomes" id="UP001055115">
    <property type="component" value="Unassembled WGS sequence"/>
</dbReference>
<evidence type="ECO:0008006" key="5">
    <source>
        <dbReference type="Google" id="ProtNLM"/>
    </source>
</evidence>
<evidence type="ECO:0000256" key="1">
    <source>
        <dbReference type="SAM" id="MobiDB-lite"/>
    </source>
</evidence>
<organism evidence="3 4">
    <name type="scientific">Colletotrichum spaethianum</name>
    <dbReference type="NCBI Taxonomy" id="700344"/>
    <lineage>
        <taxon>Eukaryota</taxon>
        <taxon>Fungi</taxon>
        <taxon>Dikarya</taxon>
        <taxon>Ascomycota</taxon>
        <taxon>Pezizomycotina</taxon>
        <taxon>Sordariomycetes</taxon>
        <taxon>Hypocreomycetidae</taxon>
        <taxon>Glomerellales</taxon>
        <taxon>Glomerellaceae</taxon>
        <taxon>Colletotrichum</taxon>
        <taxon>Colletotrichum spaethianum species complex</taxon>
    </lineage>
</organism>
<feature type="compositionally biased region" description="Polar residues" evidence="1">
    <location>
        <begin position="36"/>
        <end position="50"/>
    </location>
</feature>
<name>A0AA37L5W6_9PEZI</name>
<evidence type="ECO:0000256" key="2">
    <source>
        <dbReference type="SAM" id="SignalP"/>
    </source>
</evidence>
<reference evidence="3 4" key="1">
    <citation type="submission" date="2022-03" db="EMBL/GenBank/DDBJ databases">
        <title>Genome data of Colletotrichum spp.</title>
        <authorList>
            <person name="Utami Y.D."/>
            <person name="Hiruma K."/>
        </authorList>
    </citation>
    <scope>NUCLEOTIDE SEQUENCE [LARGE SCALE GENOMIC DNA]</scope>
    <source>
        <strain evidence="3 4">MAFF 239500</strain>
    </source>
</reference>
<evidence type="ECO:0000313" key="4">
    <source>
        <dbReference type="Proteomes" id="UP001055115"/>
    </source>
</evidence>
<evidence type="ECO:0000313" key="3">
    <source>
        <dbReference type="EMBL" id="GKT40529.1"/>
    </source>
</evidence>
<protein>
    <recommendedName>
        <fullName evidence="5">Secreted protein</fullName>
    </recommendedName>
</protein>
<feature type="region of interest" description="Disordered" evidence="1">
    <location>
        <begin position="31"/>
        <end position="53"/>
    </location>
</feature>
<dbReference type="GeneID" id="73321512"/>
<accession>A0AA37L5W6</accession>
<dbReference type="AlphaFoldDB" id="A0AA37L5W6"/>
<proteinExistence type="predicted"/>
<sequence length="92" mass="9690">MTLLMFSSAMFFAMQPAGPCKNASIAYESLGARPSAQRSGSKTPAVSPQTRGLKCATAGQRVTWVPFGMKMPQTVTSSAASRGKKMAEWTAG</sequence>
<dbReference type="RefSeq" id="XP_049122879.1">
    <property type="nucleotide sequence ID" value="XM_049266922.1"/>
</dbReference>
<gene>
    <name evidence="3" type="ORF">ColSpa_00710</name>
</gene>
<feature type="chain" id="PRO_5041304077" description="Secreted protein" evidence="2">
    <location>
        <begin position="20"/>
        <end position="92"/>
    </location>
</feature>
<comment type="caution">
    <text evidence="3">The sequence shown here is derived from an EMBL/GenBank/DDBJ whole genome shotgun (WGS) entry which is preliminary data.</text>
</comment>